<dbReference type="InterPro" id="IPR038765">
    <property type="entry name" value="Papain-like_cys_pep_sf"/>
</dbReference>
<protein>
    <submittedName>
        <fullName evidence="1">Sulfate adenylyltransferase</fullName>
    </submittedName>
</protein>
<dbReference type="PANTHER" id="PTHR39327">
    <property type="match status" value="1"/>
</dbReference>
<evidence type="ECO:0000313" key="2">
    <source>
        <dbReference type="Proteomes" id="UP000319732"/>
    </source>
</evidence>
<dbReference type="SUPFAM" id="SSF54001">
    <property type="entry name" value="Cysteine proteinases"/>
    <property type="match status" value="1"/>
</dbReference>
<name>A0A545U9F4_9GAMM</name>
<proteinExistence type="predicted"/>
<dbReference type="PANTHER" id="PTHR39327:SF1">
    <property type="entry name" value="BLR5470 PROTEIN"/>
    <property type="match status" value="1"/>
</dbReference>
<dbReference type="AlphaFoldDB" id="A0A545U9F4"/>
<comment type="caution">
    <text evidence="1">The sequence shown here is derived from an EMBL/GenBank/DDBJ whole genome shotgun (WGS) entry which is preliminary data.</text>
</comment>
<keyword evidence="2" id="KW-1185">Reference proteome</keyword>
<dbReference type="Proteomes" id="UP000319732">
    <property type="component" value="Unassembled WGS sequence"/>
</dbReference>
<evidence type="ECO:0000313" key="1">
    <source>
        <dbReference type="EMBL" id="TQV86069.1"/>
    </source>
</evidence>
<reference evidence="1 2" key="1">
    <citation type="submission" date="2019-06" db="EMBL/GenBank/DDBJ databases">
        <title>Whole genome sequence for Cellvibrionaceae sp. R142.</title>
        <authorList>
            <person name="Wang G."/>
        </authorList>
    </citation>
    <scope>NUCLEOTIDE SEQUENCE [LARGE SCALE GENOMIC DNA]</scope>
    <source>
        <strain evidence="1 2">R142</strain>
    </source>
</reference>
<dbReference type="GO" id="GO:0016779">
    <property type="term" value="F:nucleotidyltransferase activity"/>
    <property type="evidence" value="ECO:0007669"/>
    <property type="project" value="UniProtKB-KW"/>
</dbReference>
<dbReference type="EMBL" id="VHSG01000002">
    <property type="protein sequence ID" value="TQV86069.1"/>
    <property type="molecule type" value="Genomic_DNA"/>
</dbReference>
<organism evidence="1 2">
    <name type="scientific">Exilibacterium tricleocarpae</name>
    <dbReference type="NCBI Taxonomy" id="2591008"/>
    <lineage>
        <taxon>Bacteria</taxon>
        <taxon>Pseudomonadati</taxon>
        <taxon>Pseudomonadota</taxon>
        <taxon>Gammaproteobacteria</taxon>
        <taxon>Cellvibrionales</taxon>
        <taxon>Cellvibrionaceae</taxon>
        <taxon>Exilibacterium</taxon>
    </lineage>
</organism>
<accession>A0A545U9F4</accession>
<dbReference type="Pfam" id="PF06035">
    <property type="entry name" value="Peptidase_C93"/>
    <property type="match status" value="1"/>
</dbReference>
<sequence>MIALLVAWTLSAPGWTQSMGANPCGDNNANHLAAWQHLLADLQSNAALSELQKVTAINDFFNRVCWISDTVHWAREDYWATPVEMLSSNGGDCEDFSIGKYFSLKAAGIPQTKLRITYTITPNSAQGHMVLFYYPLPGADPFVLDNIDKRLLRASNRADLTPVYSFNDTSLRLESAAESTRIYGNVTDLTLWTAVTERMAKDFPPAVNGAF</sequence>
<dbReference type="Gene3D" id="3.10.620.30">
    <property type="match status" value="1"/>
</dbReference>
<dbReference type="InterPro" id="IPR010319">
    <property type="entry name" value="Transglutaminase-like_Cys_pept"/>
</dbReference>
<keyword evidence="1" id="KW-0808">Transferase</keyword>
<dbReference type="OrthoDB" id="5401788at2"/>
<gene>
    <name evidence="1" type="ORF">FKG94_00470</name>
</gene>
<keyword evidence="1" id="KW-0548">Nucleotidyltransferase</keyword>
<dbReference type="RefSeq" id="WP_142902221.1">
    <property type="nucleotide sequence ID" value="NZ_ML660087.1"/>
</dbReference>